<keyword evidence="5 7" id="KW-0472">Membrane</keyword>
<keyword evidence="2" id="KW-1003">Cell membrane</keyword>
<comment type="similarity">
    <text evidence="6">Belongs to the ABC-4 integral membrane protein family.</text>
</comment>
<dbReference type="InterPro" id="IPR050250">
    <property type="entry name" value="Macrolide_Exporter_MacB"/>
</dbReference>
<evidence type="ECO:0000256" key="6">
    <source>
        <dbReference type="ARBA" id="ARBA00038076"/>
    </source>
</evidence>
<keyword evidence="4 7" id="KW-1133">Transmembrane helix</keyword>
<evidence type="ECO:0000259" key="8">
    <source>
        <dbReference type="Pfam" id="PF02687"/>
    </source>
</evidence>
<dbReference type="Pfam" id="PF02687">
    <property type="entry name" value="FtsX"/>
    <property type="match status" value="1"/>
</dbReference>
<dbReference type="InterPro" id="IPR003838">
    <property type="entry name" value="ABC3_permease_C"/>
</dbReference>
<dbReference type="PANTHER" id="PTHR30572:SF4">
    <property type="entry name" value="ABC TRANSPORTER PERMEASE YTRF"/>
    <property type="match status" value="1"/>
</dbReference>
<organism evidence="9">
    <name type="scientific">mine drainage metagenome</name>
    <dbReference type="NCBI Taxonomy" id="410659"/>
    <lineage>
        <taxon>unclassified sequences</taxon>
        <taxon>metagenomes</taxon>
        <taxon>ecological metagenomes</taxon>
    </lineage>
</organism>
<evidence type="ECO:0000256" key="4">
    <source>
        <dbReference type="ARBA" id="ARBA00022989"/>
    </source>
</evidence>
<feature type="transmembrane region" description="Helical" evidence="7">
    <location>
        <begin position="123"/>
        <end position="144"/>
    </location>
</feature>
<dbReference type="AlphaFoldDB" id="T1AA67"/>
<evidence type="ECO:0000313" key="9">
    <source>
        <dbReference type="EMBL" id="EQD53678.1"/>
    </source>
</evidence>
<feature type="non-terminal residue" evidence="9">
    <location>
        <position position="1"/>
    </location>
</feature>
<reference evidence="9" key="1">
    <citation type="submission" date="2013-08" db="EMBL/GenBank/DDBJ databases">
        <authorList>
            <person name="Mendez C."/>
            <person name="Richter M."/>
            <person name="Ferrer M."/>
            <person name="Sanchez J."/>
        </authorList>
    </citation>
    <scope>NUCLEOTIDE SEQUENCE</scope>
</reference>
<reference evidence="9" key="2">
    <citation type="journal article" date="2014" name="ISME J.">
        <title>Microbial stratification in low pH oxic and suboxic macroscopic growths along an acid mine drainage.</title>
        <authorList>
            <person name="Mendez-Garcia C."/>
            <person name="Mesa V."/>
            <person name="Sprenger R.R."/>
            <person name="Richter M."/>
            <person name="Diez M.S."/>
            <person name="Solano J."/>
            <person name="Bargiela R."/>
            <person name="Golyshina O.V."/>
            <person name="Manteca A."/>
            <person name="Ramos J.L."/>
            <person name="Gallego J.R."/>
            <person name="Llorente I."/>
            <person name="Martins Dos Santos V.A."/>
            <person name="Jensen O.N."/>
            <person name="Pelaez A.I."/>
            <person name="Sanchez J."/>
            <person name="Ferrer M."/>
        </authorList>
    </citation>
    <scope>NUCLEOTIDE SEQUENCE</scope>
</reference>
<evidence type="ECO:0000256" key="3">
    <source>
        <dbReference type="ARBA" id="ARBA00022692"/>
    </source>
</evidence>
<feature type="transmembrane region" description="Helical" evidence="7">
    <location>
        <begin position="65"/>
        <end position="88"/>
    </location>
</feature>
<dbReference type="EMBL" id="AUZY01006649">
    <property type="protein sequence ID" value="EQD53678.1"/>
    <property type="molecule type" value="Genomic_DNA"/>
</dbReference>
<sequence>QVITRSRYWSFAQLSWYVAVRTPLPPASILPELRKTLAHVAPGMPLYDVRTMTERLSARLSPRQGLMRVVLLYALSALLIAAVGLYAVQSYDVSQHLDEFGIRAALGAGRHELMAERLREMSWVLVPGLLLGLLGMALLDSLFAHELYGVSPLDPLTIIGVCTVLSLSMLLAGWIPAWRAGSVPPLRALQNG</sequence>
<comment type="caution">
    <text evidence="9">The sequence shown here is derived from an EMBL/GenBank/DDBJ whole genome shotgun (WGS) entry which is preliminary data.</text>
</comment>
<feature type="transmembrane region" description="Helical" evidence="7">
    <location>
        <begin position="156"/>
        <end position="177"/>
    </location>
</feature>
<evidence type="ECO:0000256" key="1">
    <source>
        <dbReference type="ARBA" id="ARBA00004651"/>
    </source>
</evidence>
<dbReference type="GO" id="GO:0005886">
    <property type="term" value="C:plasma membrane"/>
    <property type="evidence" value="ECO:0007669"/>
    <property type="project" value="UniProtKB-SubCell"/>
</dbReference>
<evidence type="ECO:0000256" key="7">
    <source>
        <dbReference type="SAM" id="Phobius"/>
    </source>
</evidence>
<feature type="domain" description="ABC3 transporter permease C-terminal" evidence="8">
    <location>
        <begin position="73"/>
        <end position="185"/>
    </location>
</feature>
<dbReference type="GO" id="GO:0022857">
    <property type="term" value="F:transmembrane transporter activity"/>
    <property type="evidence" value="ECO:0007669"/>
    <property type="project" value="TreeGrafter"/>
</dbReference>
<dbReference type="PANTHER" id="PTHR30572">
    <property type="entry name" value="MEMBRANE COMPONENT OF TRANSPORTER-RELATED"/>
    <property type="match status" value="1"/>
</dbReference>
<proteinExistence type="inferred from homology"/>
<evidence type="ECO:0000256" key="2">
    <source>
        <dbReference type="ARBA" id="ARBA00022475"/>
    </source>
</evidence>
<name>T1AA67_9ZZZZ</name>
<keyword evidence="3 7" id="KW-0812">Transmembrane</keyword>
<comment type="subcellular location">
    <subcellularLocation>
        <location evidence="1">Cell membrane</location>
        <topology evidence="1">Multi-pass membrane protein</topology>
    </subcellularLocation>
</comment>
<accession>T1AA67</accession>
<evidence type="ECO:0000256" key="5">
    <source>
        <dbReference type="ARBA" id="ARBA00023136"/>
    </source>
</evidence>
<gene>
    <name evidence="9" type="ORF">B1B_10099</name>
</gene>
<protein>
    <submittedName>
        <fullName evidence="9">Membrane protein containing DUF214, permase predicted</fullName>
    </submittedName>
</protein>